<dbReference type="Proteomes" id="UP000239709">
    <property type="component" value="Chromosome"/>
</dbReference>
<evidence type="ECO:0000313" key="2">
    <source>
        <dbReference type="Proteomes" id="UP000239709"/>
    </source>
</evidence>
<reference evidence="1 2" key="1">
    <citation type="submission" date="2018-03" db="EMBL/GenBank/DDBJ databases">
        <title>Genome sequencing of Ottowia sp.</title>
        <authorList>
            <person name="Kim S.-J."/>
            <person name="Heo J."/>
            <person name="Kwon S.-W."/>
        </authorList>
    </citation>
    <scope>NUCLEOTIDE SEQUENCE [LARGE SCALE GENOMIC DNA]</scope>
    <source>
        <strain evidence="1 2">KADR8-3</strain>
    </source>
</reference>
<proteinExistence type="predicted"/>
<dbReference type="KEGG" id="otk:C6570_05705"/>
<protein>
    <submittedName>
        <fullName evidence="1">Uncharacterized protein</fullName>
    </submittedName>
</protein>
<name>A0A2S0MD30_9BURK</name>
<dbReference type="OrthoDB" id="6504658at2"/>
<dbReference type="EMBL" id="CP027666">
    <property type="protein sequence ID" value="AVO33799.1"/>
    <property type="molecule type" value="Genomic_DNA"/>
</dbReference>
<accession>A0A2S0MD30</accession>
<dbReference type="AlphaFoldDB" id="A0A2S0MD30"/>
<sequence>MDDTQPLLTLRFQELTTHVHSAPGADSVVNLALPIAPAPLAREVLRHTPPTPLEIEQAIELVEDAVMPARARLPEAFELQVEDALLRELVGSAGADPSTGGVARLSIQDVENLFSRLVALSEGRPATQDGLPSDGASAARLIIMREVLHHWGQDGVWLV</sequence>
<evidence type="ECO:0000313" key="1">
    <source>
        <dbReference type="EMBL" id="AVO33799.1"/>
    </source>
</evidence>
<keyword evidence="2" id="KW-1185">Reference proteome</keyword>
<gene>
    <name evidence="1" type="ORF">C6570_05705</name>
</gene>
<dbReference type="RefSeq" id="WP_106702356.1">
    <property type="nucleotide sequence ID" value="NZ_CP027666.1"/>
</dbReference>
<organism evidence="1 2">
    <name type="scientific">Ottowia oryzae</name>
    <dbReference type="NCBI Taxonomy" id="2109914"/>
    <lineage>
        <taxon>Bacteria</taxon>
        <taxon>Pseudomonadati</taxon>
        <taxon>Pseudomonadota</taxon>
        <taxon>Betaproteobacteria</taxon>
        <taxon>Burkholderiales</taxon>
        <taxon>Comamonadaceae</taxon>
        <taxon>Ottowia</taxon>
    </lineage>
</organism>